<comment type="caution">
    <text evidence="5">The sequence shown here is derived from an EMBL/GenBank/DDBJ whole genome shotgun (WGS) entry which is preliminary data.</text>
</comment>
<dbReference type="Pfam" id="PF03963">
    <property type="entry name" value="FlgD"/>
    <property type="match status" value="1"/>
</dbReference>
<feature type="region of interest" description="Disordered" evidence="4">
    <location>
        <begin position="252"/>
        <end position="298"/>
    </location>
</feature>
<accession>A0ABS1IXW9</accession>
<gene>
    <name evidence="5" type="ORF">JJN12_02925</name>
</gene>
<keyword evidence="2 3" id="KW-1005">Bacterial flagellum biogenesis</keyword>
<organism evidence="5 6">
    <name type="scientific">Catonella massiliensis</name>
    <dbReference type="NCBI Taxonomy" id="2799636"/>
    <lineage>
        <taxon>Bacteria</taxon>
        <taxon>Bacillati</taxon>
        <taxon>Bacillota</taxon>
        <taxon>Clostridia</taxon>
        <taxon>Lachnospirales</taxon>
        <taxon>Lachnospiraceae</taxon>
        <taxon>Catonella</taxon>
    </lineage>
</organism>
<evidence type="ECO:0000256" key="1">
    <source>
        <dbReference type="ARBA" id="ARBA00010577"/>
    </source>
</evidence>
<evidence type="ECO:0000313" key="6">
    <source>
        <dbReference type="Proteomes" id="UP000604730"/>
    </source>
</evidence>
<reference evidence="5 6" key="1">
    <citation type="submission" date="2021-01" db="EMBL/GenBank/DDBJ databases">
        <title>Isolation and description of Catonella massiliensis sp. nov., a novel Catonella species, isolated from a stable periodontitis subject.</title>
        <authorList>
            <person name="Antezack A."/>
            <person name="Boxberger M."/>
            <person name="La Scola B."/>
            <person name="Monnet-Corti V."/>
        </authorList>
    </citation>
    <scope>NUCLEOTIDE SEQUENCE [LARGE SCALE GENOMIC DNA]</scope>
    <source>
        <strain evidence="5 6">Marseille-Q4567</strain>
    </source>
</reference>
<feature type="compositionally biased region" description="Low complexity" evidence="4">
    <location>
        <begin position="289"/>
        <end position="298"/>
    </location>
</feature>
<protein>
    <recommendedName>
        <fullName evidence="3">Basal-body rod modification protein FlgD</fullName>
    </recommendedName>
</protein>
<dbReference type="InterPro" id="IPR005648">
    <property type="entry name" value="FlgD"/>
</dbReference>
<comment type="function">
    <text evidence="3">Required for flagellar hook formation. May act as a scaffolding protein.</text>
</comment>
<evidence type="ECO:0000256" key="3">
    <source>
        <dbReference type="RuleBase" id="RU362076"/>
    </source>
</evidence>
<dbReference type="EMBL" id="JAEPRJ010000001">
    <property type="protein sequence ID" value="MBK5896741.1"/>
    <property type="molecule type" value="Genomic_DNA"/>
</dbReference>
<evidence type="ECO:0000256" key="2">
    <source>
        <dbReference type="ARBA" id="ARBA00022795"/>
    </source>
</evidence>
<keyword evidence="6" id="KW-1185">Reference proteome</keyword>
<comment type="similarity">
    <text evidence="1 3">Belongs to the FlgD family.</text>
</comment>
<evidence type="ECO:0000313" key="5">
    <source>
        <dbReference type="EMBL" id="MBK5896741.1"/>
    </source>
</evidence>
<evidence type="ECO:0000256" key="4">
    <source>
        <dbReference type="SAM" id="MobiDB-lite"/>
    </source>
</evidence>
<name>A0ABS1IXW9_9FIRM</name>
<sequence>MSDFNTNYSSTRTDQGLQAQVIDGVISKTNNIEKTKTADELNKLGKDSFLKLLVAQMENQDPMQPQSNTEWVSQLATYSTLEQMQNMNAVMTNSQAFGLIGQDVIVATKNADGKESTISGKVDFVSVKGNKSYLSIDGNLYPSSDLQSIINPDYIKGNVIPKVENKDLKFNKDHPEVMKFQVHMGQGAGKATGLALSINGNDIPAKNFTIDGDGIVNVYPDAFKDLKKGHYQIDVKFNNDFGTHSNTSLSVTISEGDLPKKAEPAKPVEPTKPVEPAKPAEPTKPAEPAKPADTTTTP</sequence>
<dbReference type="Proteomes" id="UP000604730">
    <property type="component" value="Unassembled WGS sequence"/>
</dbReference>
<proteinExistence type="inferred from homology"/>
<feature type="compositionally biased region" description="Basic and acidic residues" evidence="4">
    <location>
        <begin position="257"/>
        <end position="266"/>
    </location>
</feature>
<dbReference type="RefSeq" id="WP_208428298.1">
    <property type="nucleotide sequence ID" value="NZ_JAEPRJ010000001.1"/>
</dbReference>